<keyword evidence="3" id="KW-0805">Transcription regulation</keyword>
<evidence type="ECO:0000256" key="4">
    <source>
        <dbReference type="ARBA" id="ARBA00023125"/>
    </source>
</evidence>
<dbReference type="PANTHER" id="PTHR44591:SF3">
    <property type="entry name" value="RESPONSE REGULATORY DOMAIN-CONTAINING PROTEIN"/>
    <property type="match status" value="1"/>
</dbReference>
<dbReference type="Proteomes" id="UP000034050">
    <property type="component" value="Unassembled WGS sequence"/>
</dbReference>
<dbReference type="GO" id="GO:0000160">
    <property type="term" value="P:phosphorelay signal transduction system"/>
    <property type="evidence" value="ECO:0007669"/>
    <property type="project" value="UniProtKB-KW"/>
</dbReference>
<dbReference type="InterPro" id="IPR011006">
    <property type="entry name" value="CheY-like_superfamily"/>
</dbReference>
<feature type="domain" description="Response regulatory" evidence="7">
    <location>
        <begin position="34"/>
        <end position="150"/>
    </location>
</feature>
<reference evidence="8 9" key="1">
    <citation type="journal article" date="2015" name="Nature">
        <title>rRNA introns, odd ribosomes, and small enigmatic genomes across a large radiation of phyla.</title>
        <authorList>
            <person name="Brown C.T."/>
            <person name="Hug L.A."/>
            <person name="Thomas B.C."/>
            <person name="Sharon I."/>
            <person name="Castelle C.J."/>
            <person name="Singh A."/>
            <person name="Wilkins M.J."/>
            <person name="Williams K.H."/>
            <person name="Banfield J.F."/>
        </authorList>
    </citation>
    <scope>NUCLEOTIDE SEQUENCE [LARGE SCALE GENOMIC DNA]</scope>
</reference>
<dbReference type="AlphaFoldDB" id="A0A0G1EVI5"/>
<evidence type="ECO:0000256" key="3">
    <source>
        <dbReference type="ARBA" id="ARBA00023015"/>
    </source>
</evidence>
<comment type="caution">
    <text evidence="8">The sequence shown here is derived from an EMBL/GenBank/DDBJ whole genome shotgun (WGS) entry which is preliminary data.</text>
</comment>
<evidence type="ECO:0000259" key="7">
    <source>
        <dbReference type="PROSITE" id="PS50110"/>
    </source>
</evidence>
<dbReference type="Gene3D" id="3.40.50.2300">
    <property type="match status" value="1"/>
</dbReference>
<sequence>MSIYTITLLEQDFFTKNPANSKKIGIYKRRFMAKILFVEDDPLIVKIYTTRLKADGYEVFSADNGEAGLKLAEENLPDLIVLDIMMPKMDGFAVLERLRAHPQMQKTPIILYSNLAHEDEITRAKTLGATEFIVKANLSPTEMVEKIKQYLQK</sequence>
<dbReference type="FunFam" id="3.40.50.2300:FF:000001">
    <property type="entry name" value="DNA-binding response regulator PhoB"/>
    <property type="match status" value="1"/>
</dbReference>
<keyword evidence="1 6" id="KW-0597">Phosphoprotein</keyword>
<name>A0A0G1EVI5_9BACT</name>
<accession>A0A0G1EVI5</accession>
<gene>
    <name evidence="8" type="ORF">UV61_C0005G0062</name>
</gene>
<dbReference type="SUPFAM" id="SSF52172">
    <property type="entry name" value="CheY-like"/>
    <property type="match status" value="1"/>
</dbReference>
<keyword evidence="4" id="KW-0238">DNA-binding</keyword>
<evidence type="ECO:0000313" key="8">
    <source>
        <dbReference type="EMBL" id="KKS87041.1"/>
    </source>
</evidence>
<keyword evidence="5" id="KW-0804">Transcription</keyword>
<evidence type="ECO:0000256" key="2">
    <source>
        <dbReference type="ARBA" id="ARBA00023012"/>
    </source>
</evidence>
<evidence type="ECO:0000256" key="6">
    <source>
        <dbReference type="PROSITE-ProRule" id="PRU00169"/>
    </source>
</evidence>
<proteinExistence type="predicted"/>
<dbReference type="SMART" id="SM00448">
    <property type="entry name" value="REC"/>
    <property type="match status" value="1"/>
</dbReference>
<dbReference type="GO" id="GO:0003677">
    <property type="term" value="F:DNA binding"/>
    <property type="evidence" value="ECO:0007669"/>
    <property type="project" value="UniProtKB-KW"/>
</dbReference>
<evidence type="ECO:0000313" key="9">
    <source>
        <dbReference type="Proteomes" id="UP000034050"/>
    </source>
</evidence>
<feature type="modified residue" description="4-aspartylphosphate" evidence="6">
    <location>
        <position position="83"/>
    </location>
</feature>
<dbReference type="InterPro" id="IPR050595">
    <property type="entry name" value="Bact_response_regulator"/>
</dbReference>
<evidence type="ECO:0000256" key="1">
    <source>
        <dbReference type="ARBA" id="ARBA00022553"/>
    </source>
</evidence>
<dbReference type="PROSITE" id="PS50110">
    <property type="entry name" value="RESPONSE_REGULATORY"/>
    <property type="match status" value="1"/>
</dbReference>
<dbReference type="InterPro" id="IPR001789">
    <property type="entry name" value="Sig_transdc_resp-reg_receiver"/>
</dbReference>
<dbReference type="PANTHER" id="PTHR44591">
    <property type="entry name" value="STRESS RESPONSE REGULATOR PROTEIN 1"/>
    <property type="match status" value="1"/>
</dbReference>
<evidence type="ECO:0000256" key="5">
    <source>
        <dbReference type="ARBA" id="ARBA00023163"/>
    </source>
</evidence>
<protein>
    <submittedName>
        <fullName evidence="8">Two-component response regulator</fullName>
    </submittedName>
</protein>
<dbReference type="Pfam" id="PF00072">
    <property type="entry name" value="Response_reg"/>
    <property type="match status" value="1"/>
</dbReference>
<dbReference type="EMBL" id="LCFD01000005">
    <property type="protein sequence ID" value="KKS87041.1"/>
    <property type="molecule type" value="Genomic_DNA"/>
</dbReference>
<keyword evidence="2" id="KW-0902">Two-component regulatory system</keyword>
<organism evidence="8 9">
    <name type="scientific">Candidatus Gottesmanbacteria bacterium GW2011_GWB1_43_11</name>
    <dbReference type="NCBI Taxonomy" id="1618446"/>
    <lineage>
        <taxon>Bacteria</taxon>
        <taxon>Candidatus Gottesmaniibacteriota</taxon>
    </lineage>
</organism>
<dbReference type="STRING" id="1618446.UV61_C0005G0062"/>